<dbReference type="AlphaFoldDB" id="A0A2B7ZVI5"/>
<gene>
    <name evidence="1" type="ORF">GX50_00437</name>
</gene>
<proteinExistence type="predicted"/>
<dbReference type="Proteomes" id="UP000226031">
    <property type="component" value="Unassembled WGS sequence"/>
</dbReference>
<sequence>MCSKAFYVHSCGHRSWGPLQRCGNRYVCPPEHTLYYPIQVNNPCRFCRPRRRDSAASSAAFFAATITRSNDGVDVDVDVDVDVHVDVHGGVLRASGISDSVWKVI</sequence>
<name>A0A2B7ZVI5_9EURO</name>
<evidence type="ECO:0000313" key="2">
    <source>
        <dbReference type="Proteomes" id="UP000226031"/>
    </source>
</evidence>
<organism evidence="1 2">
    <name type="scientific">[Emmonsia] crescens</name>
    <dbReference type="NCBI Taxonomy" id="73230"/>
    <lineage>
        <taxon>Eukaryota</taxon>
        <taxon>Fungi</taxon>
        <taxon>Dikarya</taxon>
        <taxon>Ascomycota</taxon>
        <taxon>Pezizomycotina</taxon>
        <taxon>Eurotiomycetes</taxon>
        <taxon>Eurotiomycetidae</taxon>
        <taxon>Onygenales</taxon>
        <taxon>Ajellomycetaceae</taxon>
        <taxon>Emergomyces</taxon>
    </lineage>
</organism>
<comment type="caution">
    <text evidence="1">The sequence shown here is derived from an EMBL/GenBank/DDBJ whole genome shotgun (WGS) entry which is preliminary data.</text>
</comment>
<reference evidence="1 2" key="1">
    <citation type="submission" date="2017-10" db="EMBL/GenBank/DDBJ databases">
        <title>Comparative genomics in systemic dimorphic fungi from Ajellomycetaceae.</title>
        <authorList>
            <person name="Munoz J.F."/>
            <person name="Mcewen J.G."/>
            <person name="Clay O.K."/>
            <person name="Cuomo C.A."/>
        </authorList>
    </citation>
    <scope>NUCLEOTIDE SEQUENCE [LARGE SCALE GENOMIC DNA]</scope>
    <source>
        <strain evidence="1 2">UAMH4076</strain>
    </source>
</reference>
<dbReference type="EMBL" id="PDND01000004">
    <property type="protein sequence ID" value="PGH36777.1"/>
    <property type="molecule type" value="Genomic_DNA"/>
</dbReference>
<dbReference type="VEuPathDB" id="FungiDB:EMCG_09224"/>
<protein>
    <submittedName>
        <fullName evidence="1">Uncharacterized protein</fullName>
    </submittedName>
</protein>
<keyword evidence="2" id="KW-1185">Reference proteome</keyword>
<evidence type="ECO:0000313" key="1">
    <source>
        <dbReference type="EMBL" id="PGH36777.1"/>
    </source>
</evidence>
<accession>A0A2B7ZVI5</accession>